<evidence type="ECO:0000313" key="12">
    <source>
        <dbReference type="Proteomes" id="UP001165082"/>
    </source>
</evidence>
<evidence type="ECO:0000256" key="4">
    <source>
        <dbReference type="ARBA" id="ARBA00022741"/>
    </source>
</evidence>
<comment type="catalytic activity">
    <reaction evidence="8">
        <text>L-seryl-[protein] + ATP = O-phospho-L-seryl-[protein] + ADP + H(+)</text>
        <dbReference type="Rhea" id="RHEA:17989"/>
        <dbReference type="Rhea" id="RHEA-COMP:9863"/>
        <dbReference type="Rhea" id="RHEA-COMP:11604"/>
        <dbReference type="ChEBI" id="CHEBI:15378"/>
        <dbReference type="ChEBI" id="CHEBI:29999"/>
        <dbReference type="ChEBI" id="CHEBI:30616"/>
        <dbReference type="ChEBI" id="CHEBI:83421"/>
        <dbReference type="ChEBI" id="CHEBI:456216"/>
        <dbReference type="EC" id="2.7.11.1"/>
    </reaction>
</comment>
<evidence type="ECO:0000256" key="7">
    <source>
        <dbReference type="ARBA" id="ARBA00047899"/>
    </source>
</evidence>
<dbReference type="EMBL" id="BRXZ01001160">
    <property type="protein sequence ID" value="GMH63993.1"/>
    <property type="molecule type" value="Genomic_DNA"/>
</dbReference>
<dbReference type="Proteomes" id="UP001165082">
    <property type="component" value="Unassembled WGS sequence"/>
</dbReference>
<dbReference type="FunFam" id="3.30.200.20:FF:000060">
    <property type="entry name" value="Serine/threonine-protein kinase isoform 1"/>
    <property type="match status" value="1"/>
</dbReference>
<dbReference type="GO" id="GO:0005524">
    <property type="term" value="F:ATP binding"/>
    <property type="evidence" value="ECO:0007669"/>
    <property type="project" value="UniProtKB-UniRule"/>
</dbReference>
<keyword evidence="3" id="KW-0808">Transferase</keyword>
<dbReference type="InterPro" id="IPR017441">
    <property type="entry name" value="Protein_kinase_ATP_BS"/>
</dbReference>
<evidence type="ECO:0000256" key="6">
    <source>
        <dbReference type="ARBA" id="ARBA00022840"/>
    </source>
</evidence>
<evidence type="ECO:0000256" key="9">
    <source>
        <dbReference type="PROSITE-ProRule" id="PRU10141"/>
    </source>
</evidence>
<dbReference type="OrthoDB" id="339325at2759"/>
<evidence type="ECO:0000256" key="8">
    <source>
        <dbReference type="ARBA" id="ARBA00048679"/>
    </source>
</evidence>
<evidence type="ECO:0000256" key="1">
    <source>
        <dbReference type="ARBA" id="ARBA00012513"/>
    </source>
</evidence>
<dbReference type="InterPro" id="IPR011009">
    <property type="entry name" value="Kinase-like_dom_sf"/>
</dbReference>
<organism evidence="11 12">
    <name type="scientific">Triparma retinervis</name>
    <dbReference type="NCBI Taxonomy" id="2557542"/>
    <lineage>
        <taxon>Eukaryota</taxon>
        <taxon>Sar</taxon>
        <taxon>Stramenopiles</taxon>
        <taxon>Ochrophyta</taxon>
        <taxon>Bolidophyceae</taxon>
        <taxon>Parmales</taxon>
        <taxon>Triparmaceae</taxon>
        <taxon>Triparma</taxon>
    </lineage>
</organism>
<dbReference type="InterPro" id="IPR000719">
    <property type="entry name" value="Prot_kinase_dom"/>
</dbReference>
<keyword evidence="12" id="KW-1185">Reference proteome</keyword>
<gene>
    <name evidence="11" type="ORF">TrRE_jg9492</name>
</gene>
<dbReference type="AlphaFoldDB" id="A0A9W7E318"/>
<comment type="catalytic activity">
    <reaction evidence="7">
        <text>L-threonyl-[protein] + ATP = O-phospho-L-threonyl-[protein] + ADP + H(+)</text>
        <dbReference type="Rhea" id="RHEA:46608"/>
        <dbReference type="Rhea" id="RHEA-COMP:11060"/>
        <dbReference type="Rhea" id="RHEA-COMP:11605"/>
        <dbReference type="ChEBI" id="CHEBI:15378"/>
        <dbReference type="ChEBI" id="CHEBI:30013"/>
        <dbReference type="ChEBI" id="CHEBI:30616"/>
        <dbReference type="ChEBI" id="CHEBI:61977"/>
        <dbReference type="ChEBI" id="CHEBI:456216"/>
        <dbReference type="EC" id="2.7.11.1"/>
    </reaction>
</comment>
<proteinExistence type="predicted"/>
<dbReference type="Pfam" id="PF07714">
    <property type="entry name" value="PK_Tyr_Ser-Thr"/>
    <property type="match status" value="2"/>
</dbReference>
<dbReference type="PANTHER" id="PTHR44329">
    <property type="entry name" value="SERINE/THREONINE-PROTEIN KINASE TNNI3K-RELATED"/>
    <property type="match status" value="1"/>
</dbReference>
<keyword evidence="4 9" id="KW-0547">Nucleotide-binding</keyword>
<accession>A0A9W7E318</accession>
<evidence type="ECO:0000313" key="11">
    <source>
        <dbReference type="EMBL" id="GMH63993.1"/>
    </source>
</evidence>
<dbReference type="SUPFAM" id="SSF56112">
    <property type="entry name" value="Protein kinase-like (PK-like)"/>
    <property type="match status" value="1"/>
</dbReference>
<evidence type="ECO:0000256" key="3">
    <source>
        <dbReference type="ARBA" id="ARBA00022679"/>
    </source>
</evidence>
<dbReference type="Gene3D" id="3.30.200.20">
    <property type="entry name" value="Phosphorylase Kinase, domain 1"/>
    <property type="match status" value="1"/>
</dbReference>
<dbReference type="PROSITE" id="PS50011">
    <property type="entry name" value="PROTEIN_KINASE_DOM"/>
    <property type="match status" value="1"/>
</dbReference>
<keyword evidence="5" id="KW-0418">Kinase</keyword>
<protein>
    <recommendedName>
        <fullName evidence="1">non-specific serine/threonine protein kinase</fullName>
        <ecNumber evidence="1">2.7.11.1</ecNumber>
    </recommendedName>
</protein>
<sequence>MSLSFSFREPKEKVKEYEWEIKWKEIRLEEKVGEGSFGEVFRANWLGTTVAVKTMHNSDSNALKMDKFLGEIALTSTLHHPNIVLFYGACVEVPNVCLVMEYLTTNLYDLLHNRSQHQIHFYILHRFACDVARGMKYLHRSYGIVLWELITAQEPYSGMESMEVAYAAAERGLRPAIPSVCPEGYSELMQRCWSDEPDERPDFTEVMVVLFEIKRSFENLMTPAMRASTRRKSMVEYIE</sequence>
<reference evidence="11" key="1">
    <citation type="submission" date="2022-07" db="EMBL/GenBank/DDBJ databases">
        <title>Genome analysis of Parmales, a sister group of diatoms, reveals the evolutionary specialization of diatoms from phago-mixotrophs to photoautotrophs.</title>
        <authorList>
            <person name="Ban H."/>
            <person name="Sato S."/>
            <person name="Yoshikawa S."/>
            <person name="Kazumasa Y."/>
            <person name="Nakamura Y."/>
            <person name="Ichinomiya M."/>
            <person name="Saitoh K."/>
            <person name="Sato N."/>
            <person name="Blanc-Mathieu R."/>
            <person name="Endo H."/>
            <person name="Kuwata A."/>
            <person name="Ogata H."/>
        </authorList>
    </citation>
    <scope>NUCLEOTIDE SEQUENCE</scope>
</reference>
<dbReference type="PROSITE" id="PS00107">
    <property type="entry name" value="PROTEIN_KINASE_ATP"/>
    <property type="match status" value="1"/>
</dbReference>
<comment type="caution">
    <text evidence="11">The sequence shown here is derived from an EMBL/GenBank/DDBJ whole genome shotgun (WGS) entry which is preliminary data.</text>
</comment>
<dbReference type="GO" id="GO:0004674">
    <property type="term" value="F:protein serine/threonine kinase activity"/>
    <property type="evidence" value="ECO:0007669"/>
    <property type="project" value="UniProtKB-KW"/>
</dbReference>
<name>A0A9W7E318_9STRA</name>
<feature type="binding site" evidence="9">
    <location>
        <position position="53"/>
    </location>
    <ligand>
        <name>ATP</name>
        <dbReference type="ChEBI" id="CHEBI:30616"/>
    </ligand>
</feature>
<keyword evidence="2" id="KW-0723">Serine/threonine-protein kinase</keyword>
<dbReference type="PIRSF" id="PIRSF000654">
    <property type="entry name" value="Integrin-linked_kinase"/>
    <property type="match status" value="1"/>
</dbReference>
<dbReference type="InterPro" id="IPR001245">
    <property type="entry name" value="Ser-Thr/Tyr_kinase_cat_dom"/>
</dbReference>
<keyword evidence="6 9" id="KW-0067">ATP-binding</keyword>
<evidence type="ECO:0000256" key="2">
    <source>
        <dbReference type="ARBA" id="ARBA00022527"/>
    </source>
</evidence>
<dbReference type="Gene3D" id="1.10.510.10">
    <property type="entry name" value="Transferase(Phosphotransferase) domain 1"/>
    <property type="match status" value="1"/>
</dbReference>
<dbReference type="EC" id="2.7.11.1" evidence="1"/>
<dbReference type="InterPro" id="IPR051681">
    <property type="entry name" value="Ser/Thr_Kinases-Pseudokinases"/>
</dbReference>
<evidence type="ECO:0000256" key="5">
    <source>
        <dbReference type="ARBA" id="ARBA00022777"/>
    </source>
</evidence>
<evidence type="ECO:0000259" key="10">
    <source>
        <dbReference type="PROSITE" id="PS50011"/>
    </source>
</evidence>
<feature type="domain" description="Protein kinase" evidence="10">
    <location>
        <begin position="26"/>
        <end position="239"/>
    </location>
</feature>